<evidence type="ECO:0000256" key="1">
    <source>
        <dbReference type="ARBA" id="ARBA00004167"/>
    </source>
</evidence>
<evidence type="ECO:0000313" key="8">
    <source>
        <dbReference type="Proteomes" id="UP000484255"/>
    </source>
</evidence>
<keyword evidence="3 6" id="KW-0812">Transmembrane</keyword>
<organism evidence="7 8">
    <name type="scientific">Ideonella livida</name>
    <dbReference type="NCBI Taxonomy" id="2707176"/>
    <lineage>
        <taxon>Bacteria</taxon>
        <taxon>Pseudomonadati</taxon>
        <taxon>Pseudomonadota</taxon>
        <taxon>Betaproteobacteria</taxon>
        <taxon>Burkholderiales</taxon>
        <taxon>Sphaerotilaceae</taxon>
        <taxon>Ideonella</taxon>
    </lineage>
</organism>
<evidence type="ECO:0000256" key="6">
    <source>
        <dbReference type="SAM" id="Phobius"/>
    </source>
</evidence>
<dbReference type="RefSeq" id="WP_163456783.1">
    <property type="nucleotide sequence ID" value="NZ_JAAGOH010000006.1"/>
</dbReference>
<protein>
    <submittedName>
        <fullName evidence="7">LemA family protein</fullName>
    </submittedName>
</protein>
<accession>A0A7C9TJF3</accession>
<comment type="caution">
    <text evidence="7">The sequence shown here is derived from an EMBL/GenBank/DDBJ whole genome shotgun (WGS) entry which is preliminary data.</text>
</comment>
<keyword evidence="8" id="KW-1185">Reference proteome</keyword>
<evidence type="ECO:0000313" key="7">
    <source>
        <dbReference type="EMBL" id="NDY90923.1"/>
    </source>
</evidence>
<dbReference type="InterPro" id="IPR007156">
    <property type="entry name" value="MamQ_LemA"/>
</dbReference>
<dbReference type="GO" id="GO:0016020">
    <property type="term" value="C:membrane"/>
    <property type="evidence" value="ECO:0007669"/>
    <property type="project" value="UniProtKB-SubCell"/>
</dbReference>
<proteinExistence type="inferred from homology"/>
<sequence>MEDLSALLEDGQRIGAWLLELGLILVLLFWMVGARNRLMRHRAAVNTAWLQIDELLQRRAATLETLLAAVAPSLQDEAASLAALRQALEQQGSAARAVRPKPTRAGRLQAWSAAELALVSPLLRLQALIDQREALREDETVKPTRRALDEQAQKLAYARQAFNAAADDYNTAVAEFPTRLLTRTFGFSRIQRL</sequence>
<evidence type="ECO:0000256" key="2">
    <source>
        <dbReference type="ARBA" id="ARBA00008854"/>
    </source>
</evidence>
<dbReference type="PANTHER" id="PTHR34478">
    <property type="entry name" value="PROTEIN LEMA"/>
    <property type="match status" value="1"/>
</dbReference>
<reference evidence="7 8" key="1">
    <citation type="submission" date="2020-02" db="EMBL/GenBank/DDBJ databases">
        <title>Ideonella bacterium strain TBM-1.</title>
        <authorList>
            <person name="Chen W.-M."/>
        </authorList>
    </citation>
    <scope>NUCLEOTIDE SEQUENCE [LARGE SCALE GENOMIC DNA]</scope>
    <source>
        <strain evidence="7 8">TBM-1</strain>
    </source>
</reference>
<keyword evidence="4 6" id="KW-1133">Transmembrane helix</keyword>
<gene>
    <name evidence="7" type="ORF">G3A44_06905</name>
</gene>
<evidence type="ECO:0000256" key="3">
    <source>
        <dbReference type="ARBA" id="ARBA00022692"/>
    </source>
</evidence>
<evidence type="ECO:0000256" key="4">
    <source>
        <dbReference type="ARBA" id="ARBA00022989"/>
    </source>
</evidence>
<dbReference type="Proteomes" id="UP000484255">
    <property type="component" value="Unassembled WGS sequence"/>
</dbReference>
<dbReference type="Pfam" id="PF04011">
    <property type="entry name" value="LemA"/>
    <property type="match status" value="1"/>
</dbReference>
<comment type="subcellular location">
    <subcellularLocation>
        <location evidence="1">Membrane</location>
        <topology evidence="1">Single-pass membrane protein</topology>
    </subcellularLocation>
</comment>
<dbReference type="EMBL" id="JAAGOH010000006">
    <property type="protein sequence ID" value="NDY90923.1"/>
    <property type="molecule type" value="Genomic_DNA"/>
</dbReference>
<evidence type="ECO:0000256" key="5">
    <source>
        <dbReference type="ARBA" id="ARBA00023136"/>
    </source>
</evidence>
<feature type="transmembrane region" description="Helical" evidence="6">
    <location>
        <begin position="14"/>
        <end position="32"/>
    </location>
</feature>
<dbReference type="PANTHER" id="PTHR34478:SF1">
    <property type="entry name" value="PROTEIN LEMA"/>
    <property type="match status" value="1"/>
</dbReference>
<dbReference type="InterPro" id="IPR023353">
    <property type="entry name" value="LemA-like_dom_sf"/>
</dbReference>
<dbReference type="AlphaFoldDB" id="A0A7C9TJF3"/>
<dbReference type="SUPFAM" id="SSF140478">
    <property type="entry name" value="LemA-like"/>
    <property type="match status" value="1"/>
</dbReference>
<comment type="similarity">
    <text evidence="2">Belongs to the LemA family.</text>
</comment>
<dbReference type="Gene3D" id="1.20.1440.20">
    <property type="entry name" value="LemA-like domain"/>
    <property type="match status" value="1"/>
</dbReference>
<keyword evidence="5 6" id="KW-0472">Membrane</keyword>
<name>A0A7C9TJF3_9BURK</name>